<keyword evidence="1" id="KW-0812">Transmembrane</keyword>
<accession>A0A224YIE4</accession>
<sequence length="195" mass="22426">MAGRQCCCHRNVRISLNLAIFLLFKVASMVSMVVTSFEEHATGWFIVGAQAHFSCLFNDVDMLPNAAGKLWQASHYFHLLHLRVKFSVSARVMPRNKIVPKSRRCHFFGSRALAFQGDTSNSTASYFSVLLEQIRQRLSVLSSLIMAMWNVIVLDTVKFQRSSILINPERWYALSNWLKVPPQRNLAVWRYCRIS</sequence>
<proteinExistence type="predicted"/>
<evidence type="ECO:0000313" key="2">
    <source>
        <dbReference type="EMBL" id="MAA13592.1"/>
    </source>
</evidence>
<keyword evidence="1" id="KW-0472">Membrane</keyword>
<dbReference type="AlphaFoldDB" id="A0A224YIE4"/>
<reference evidence="2" key="1">
    <citation type="journal article" date="2017" name="Parasit. Vectors">
        <title>Sialotranscriptomics of Rhipicephalus zambeziensis reveals intricate expression profiles of secretory proteins and suggests tight temporal transcriptional regulation during blood-feeding.</title>
        <authorList>
            <person name="de Castro M.H."/>
            <person name="de Klerk D."/>
            <person name="Pienaar R."/>
            <person name="Rees D.J.G."/>
            <person name="Mans B.J."/>
        </authorList>
    </citation>
    <scope>NUCLEOTIDE SEQUENCE</scope>
    <source>
        <tissue evidence="2">Salivary glands</tissue>
    </source>
</reference>
<organism evidence="2">
    <name type="scientific">Rhipicephalus zambeziensis</name>
    <dbReference type="NCBI Taxonomy" id="60191"/>
    <lineage>
        <taxon>Eukaryota</taxon>
        <taxon>Metazoa</taxon>
        <taxon>Ecdysozoa</taxon>
        <taxon>Arthropoda</taxon>
        <taxon>Chelicerata</taxon>
        <taxon>Arachnida</taxon>
        <taxon>Acari</taxon>
        <taxon>Parasitiformes</taxon>
        <taxon>Ixodida</taxon>
        <taxon>Ixodoidea</taxon>
        <taxon>Ixodidae</taxon>
        <taxon>Rhipicephalinae</taxon>
        <taxon>Rhipicephalus</taxon>
        <taxon>Rhipicephalus</taxon>
    </lineage>
</organism>
<dbReference type="EMBL" id="GFPF01002446">
    <property type="protein sequence ID" value="MAA13592.1"/>
    <property type="molecule type" value="Transcribed_RNA"/>
</dbReference>
<name>A0A224YIE4_9ACAR</name>
<keyword evidence="1" id="KW-1133">Transmembrane helix</keyword>
<protein>
    <submittedName>
        <fullName evidence="2">Uncharacterized protein</fullName>
    </submittedName>
</protein>
<evidence type="ECO:0000256" key="1">
    <source>
        <dbReference type="SAM" id="Phobius"/>
    </source>
</evidence>
<feature type="transmembrane region" description="Helical" evidence="1">
    <location>
        <begin position="12"/>
        <end position="34"/>
    </location>
</feature>